<feature type="compositionally biased region" description="Polar residues" evidence="1">
    <location>
        <begin position="448"/>
        <end position="463"/>
    </location>
</feature>
<evidence type="ECO:0000256" key="2">
    <source>
        <dbReference type="SAM" id="Phobius"/>
    </source>
</evidence>
<evidence type="ECO:0000313" key="4">
    <source>
        <dbReference type="Proteomes" id="UP001433268"/>
    </source>
</evidence>
<evidence type="ECO:0000256" key="1">
    <source>
        <dbReference type="SAM" id="MobiDB-lite"/>
    </source>
</evidence>
<keyword evidence="2" id="KW-1133">Transmembrane helix</keyword>
<proteinExistence type="predicted"/>
<comment type="caution">
    <text evidence="3">The sequence shown here is derived from an EMBL/GenBank/DDBJ whole genome shotgun (WGS) entry which is preliminary data.</text>
</comment>
<keyword evidence="4" id="KW-1185">Reference proteome</keyword>
<feature type="compositionally biased region" description="Gly residues" evidence="1">
    <location>
        <begin position="852"/>
        <end position="862"/>
    </location>
</feature>
<accession>A0ABR1V6B3</accession>
<name>A0ABR1V6B3_9PEZI</name>
<feature type="region of interest" description="Disordered" evidence="1">
    <location>
        <begin position="521"/>
        <end position="540"/>
    </location>
</feature>
<feature type="compositionally biased region" description="Acidic residues" evidence="1">
    <location>
        <begin position="721"/>
        <end position="731"/>
    </location>
</feature>
<organism evidence="3 4">
    <name type="scientific">Apiospora hydei</name>
    <dbReference type="NCBI Taxonomy" id="1337664"/>
    <lineage>
        <taxon>Eukaryota</taxon>
        <taxon>Fungi</taxon>
        <taxon>Dikarya</taxon>
        <taxon>Ascomycota</taxon>
        <taxon>Pezizomycotina</taxon>
        <taxon>Sordariomycetes</taxon>
        <taxon>Xylariomycetidae</taxon>
        <taxon>Amphisphaeriales</taxon>
        <taxon>Apiosporaceae</taxon>
        <taxon>Apiospora</taxon>
    </lineage>
</organism>
<dbReference type="RefSeq" id="XP_066663485.1">
    <property type="nucleotide sequence ID" value="XM_066817793.1"/>
</dbReference>
<feature type="region of interest" description="Disordered" evidence="1">
    <location>
        <begin position="410"/>
        <end position="471"/>
    </location>
</feature>
<gene>
    <name evidence="3" type="ORF">PG997_013479</name>
</gene>
<feature type="region of interest" description="Disordered" evidence="1">
    <location>
        <begin position="128"/>
        <end position="155"/>
    </location>
</feature>
<sequence>MPSLVRAFASLEARDGDADSSTLSTGGIVGVAIAGALFVFISLSLALVCFARRQERRRQLEEQAESRTTGSPSQDGLEEDKLPFPRRLRKRSIIETEFDPETVQQWHRISLPVIPPVFSRRPSLNLIPFRDDVHSSPGPSQRSEKERGRELSELRRQSSWIDEDALHGPRISKPRSKPSLLSLRRKLSFRQPLSNPGLLGSPTLPHAEHKANPAPVERSIGEALPARDRCPSSGTVLYGPQTASAPQTSSTGTQQPPAVKQQIRNTNTIAYEAAEQLAGQSRLPDFQRPPRICTSTTDLSAILQLTAARLEDGNNSPRRQTMFARSTTRSTQQLVRFVDACINADDEAPSPTRSQKSAPEVMIVAELEAADTVPPKRPTPSLVHRSSHERQVSHMSHVSQFSIVSEADSMLASRRGSQPDVETALSSPSRHARAKESAQVEQSHQELRPTTSGSDSSALSTLYSVDEEAEGTQTRCTVIERTIDTQTTLHQSYDRCDKSPKLPFENGDSARMGRLRRGTLGQFHGPRPMPRPDAPAMPASPQARAEKPVETPLHFSIYAVDDDPFIAESSQPQNSLRLSQIFKDLPSNANRPEIGSKTRESTRALSSKPVVLVTKATGTPTPTPSPKSLKITVPPPNVLRPGSPTQDAVDRRTSPALSSRSGASSIHEIHSHRGHRMSLATTVGYSTSTLFTTPSPEGSPTGPPQRPESRAGFHYDPGTTSEEEDGEDEEQRDMVHDNMPQHLFGTQSRSASEGSVYSQDQGEEVDRLPPLRLTAKKSNNNNTNNNIGNRDSTQLASVVAELRRMNSQVSLTSGYSAASTASSTTLPAAVANNTVIPEEETSSSSPTLQVLRGGGFSPGKRGGTSRASRNYLSVGSPEKQTPHGKRFSDGALVARRGGSCGATKGSRRGTVGAGVGSGTGLAGRLRELDRHMVGVSKGVVTRSPAKSSAMRLRTEASLESLYDEHEFLKGTPIGTPVGRG</sequence>
<feature type="compositionally biased region" description="Polar residues" evidence="1">
    <location>
        <begin position="241"/>
        <end position="260"/>
    </location>
</feature>
<feature type="region of interest" description="Disordered" evidence="1">
    <location>
        <begin position="60"/>
        <end position="82"/>
    </location>
</feature>
<protein>
    <submittedName>
        <fullName evidence="3">Uncharacterized protein</fullName>
    </submittedName>
</protein>
<dbReference type="Proteomes" id="UP001433268">
    <property type="component" value="Unassembled WGS sequence"/>
</dbReference>
<dbReference type="GeneID" id="92050853"/>
<feature type="compositionally biased region" description="Basic and acidic residues" evidence="1">
    <location>
        <begin position="434"/>
        <end position="447"/>
    </location>
</feature>
<feature type="region of interest" description="Disordered" evidence="1">
    <location>
        <begin position="369"/>
        <end position="398"/>
    </location>
</feature>
<keyword evidence="2" id="KW-0812">Transmembrane</keyword>
<feature type="compositionally biased region" description="Polar residues" evidence="1">
    <location>
        <begin position="744"/>
        <end position="760"/>
    </location>
</feature>
<dbReference type="EMBL" id="JAQQWN010000009">
    <property type="protein sequence ID" value="KAK8066732.1"/>
    <property type="molecule type" value="Genomic_DNA"/>
</dbReference>
<feature type="compositionally biased region" description="Basic and acidic residues" evidence="1">
    <location>
        <begin position="142"/>
        <end position="155"/>
    </location>
</feature>
<feature type="transmembrane region" description="Helical" evidence="2">
    <location>
        <begin position="28"/>
        <end position="50"/>
    </location>
</feature>
<feature type="compositionally biased region" description="Polar residues" evidence="1">
    <location>
        <begin position="679"/>
        <end position="691"/>
    </location>
</feature>
<feature type="region of interest" description="Disordered" evidence="1">
    <location>
        <begin position="835"/>
        <end position="918"/>
    </location>
</feature>
<feature type="compositionally biased region" description="Low complexity" evidence="1">
    <location>
        <begin position="654"/>
        <end position="665"/>
    </location>
</feature>
<evidence type="ECO:0000313" key="3">
    <source>
        <dbReference type="EMBL" id="KAK8066732.1"/>
    </source>
</evidence>
<feature type="compositionally biased region" description="Low complexity" evidence="1">
    <location>
        <begin position="779"/>
        <end position="789"/>
    </location>
</feature>
<feature type="region of interest" description="Disordered" evidence="1">
    <location>
        <begin position="744"/>
        <end position="791"/>
    </location>
</feature>
<reference evidence="3 4" key="1">
    <citation type="submission" date="2023-01" db="EMBL/GenBank/DDBJ databases">
        <title>Analysis of 21 Apiospora genomes using comparative genomics revels a genus with tremendous synthesis potential of carbohydrate active enzymes and secondary metabolites.</title>
        <authorList>
            <person name="Sorensen T."/>
        </authorList>
    </citation>
    <scope>NUCLEOTIDE SEQUENCE [LARGE SCALE GENOMIC DNA]</scope>
    <source>
        <strain evidence="3 4">CBS 114990</strain>
    </source>
</reference>
<feature type="region of interest" description="Disordered" evidence="1">
    <location>
        <begin position="191"/>
        <end position="260"/>
    </location>
</feature>
<feature type="region of interest" description="Disordered" evidence="1">
    <location>
        <begin position="586"/>
        <end position="732"/>
    </location>
</feature>
<keyword evidence="2" id="KW-0472">Membrane</keyword>